<dbReference type="SMART" id="SM00220">
    <property type="entry name" value="S_TKc"/>
    <property type="match status" value="1"/>
</dbReference>
<reference evidence="6" key="1">
    <citation type="submission" date="2020-04" db="EMBL/GenBank/DDBJ databases">
        <authorList>
            <person name="Alioto T."/>
            <person name="Alioto T."/>
            <person name="Gomez Garrido J."/>
        </authorList>
    </citation>
    <scope>NUCLEOTIDE SEQUENCE</scope>
    <source>
        <strain evidence="6">A484AB</strain>
    </source>
</reference>
<evidence type="ECO:0000256" key="4">
    <source>
        <dbReference type="ARBA" id="ARBA00022840"/>
    </source>
</evidence>
<dbReference type="PROSITE" id="PS00108">
    <property type="entry name" value="PROTEIN_KINASE_ST"/>
    <property type="match status" value="1"/>
</dbReference>
<dbReference type="Gene3D" id="2.60.220.30">
    <property type="match status" value="1"/>
</dbReference>
<dbReference type="PANTHER" id="PTHR48016">
    <property type="entry name" value="MAP KINASE KINASE KINASE SSK2-RELATED-RELATED"/>
    <property type="match status" value="1"/>
</dbReference>
<dbReference type="InterPro" id="IPR008271">
    <property type="entry name" value="Ser/Thr_kinase_AS"/>
</dbReference>
<organism evidence="6 7">
    <name type="scientific">Paramuricea clavata</name>
    <name type="common">Red gorgonian</name>
    <name type="synonym">Violescent sea-whip</name>
    <dbReference type="NCBI Taxonomy" id="317549"/>
    <lineage>
        <taxon>Eukaryota</taxon>
        <taxon>Metazoa</taxon>
        <taxon>Cnidaria</taxon>
        <taxon>Anthozoa</taxon>
        <taxon>Octocorallia</taxon>
        <taxon>Malacalcyonacea</taxon>
        <taxon>Plexauridae</taxon>
        <taxon>Paramuricea</taxon>
    </lineage>
</organism>
<accession>A0A7D9IIX2</accession>
<dbReference type="InterPro" id="IPR050538">
    <property type="entry name" value="MAP_kinase_kinase_kinase"/>
</dbReference>
<dbReference type="Pfam" id="PF00791">
    <property type="entry name" value="ZU5"/>
    <property type="match status" value="1"/>
</dbReference>
<keyword evidence="4" id="KW-0067">ATP-binding</keyword>
<dbReference type="OrthoDB" id="5987545at2759"/>
<dbReference type="Gene3D" id="1.10.510.10">
    <property type="entry name" value="Transferase(Phosphotransferase) domain 1"/>
    <property type="match status" value="1"/>
</dbReference>
<gene>
    <name evidence="6" type="ORF">PACLA_8A039032</name>
</gene>
<dbReference type="GO" id="GO:0004672">
    <property type="term" value="F:protein kinase activity"/>
    <property type="evidence" value="ECO:0007669"/>
    <property type="project" value="InterPro"/>
</dbReference>
<feature type="region of interest" description="Disordered" evidence="5">
    <location>
        <begin position="218"/>
        <end position="286"/>
    </location>
</feature>
<keyword evidence="7" id="KW-1185">Reference proteome</keyword>
<evidence type="ECO:0000256" key="2">
    <source>
        <dbReference type="ARBA" id="ARBA00022741"/>
    </source>
</evidence>
<name>A0A7D9IIX2_PARCT</name>
<dbReference type="InterPro" id="IPR011009">
    <property type="entry name" value="Kinase-like_dom_sf"/>
</dbReference>
<dbReference type="SUPFAM" id="SSF47986">
    <property type="entry name" value="DEATH domain"/>
    <property type="match status" value="1"/>
</dbReference>
<dbReference type="EMBL" id="CACRXK020005638">
    <property type="protein sequence ID" value="CAB4006900.1"/>
    <property type="molecule type" value="Genomic_DNA"/>
</dbReference>
<keyword evidence="3 6" id="KW-0418">Kinase</keyword>
<keyword evidence="2" id="KW-0547">Nucleotide-binding</keyword>
<evidence type="ECO:0000313" key="6">
    <source>
        <dbReference type="EMBL" id="CAB4006900.1"/>
    </source>
</evidence>
<dbReference type="GO" id="GO:0005524">
    <property type="term" value="F:ATP binding"/>
    <property type="evidence" value="ECO:0007669"/>
    <property type="project" value="UniProtKB-KW"/>
</dbReference>
<evidence type="ECO:0000256" key="5">
    <source>
        <dbReference type="SAM" id="MobiDB-lite"/>
    </source>
</evidence>
<dbReference type="Gene3D" id="1.10.533.10">
    <property type="entry name" value="Death Domain, Fas"/>
    <property type="match status" value="1"/>
</dbReference>
<sequence length="1141" mass="129854">MSGKHPNVLDLYGAIKRKQRVLIFMEYMDGGSVADYLAENGALNETMALRILQQVLSGLKFMHRLHIIHGDIKAANILMDCMCLNIKLADFGSCVDLRSMENSGRPLRLAGTLAFMAPEVCRSEAPSPSSDIWSAMCLLIQMLSAKAPWEEYRHQGDGLLFVIGSAKRPPTLPQCSERVQELFAQGLNVIASLRPTAAELLGHLVFNFVDQDVADGRNVQDEDDMDSLSDDSTEYYSSHSGGLDTSGEYFSSQDVEEMLPTGSDHVSSKKVKPSNVRRTKAKHVDSQGGDLRITNAHVTIPTQALRDDTKISIKSIDPTQLYQKIIDNDIQDKVTILGDVYKLRPSGLTFQENVVVKVTLPEALHQSEDITVLHGTFDKETNKYIWENIEKTLLPFHNSTTVTVNINHFSALAFVKSLPSLPSFAYEYVTTYLNLQAAFFRLIVFVRRDESEQKRLRIRIVMVRDSFYRNSCEKFFEDNCICHKLKEEGFCEMYGSRREYISPQENIELSIEGLMGDRVCPPKPCTVENVFGGEDVASWELDASCENDKPVSGTVVMKRTAGQKYHFQFWQHEPTRYVQDVLELTSLRYTNMLPLASALGLNQGEVNDFVERTEGDEEEQLKKITEIWIGKAENNELPQLGEFVASVQRQAFLVSDRGKSHLGHLSEFRQKWSHHINNSETPPLGEDLHLKTMAKNGESLCQSVFSDCLLQTDHSEGTVRFVSGRDNLEMDPVVMKKVSEILAQYYPQHVVEKLNALVEAFESYDHDKCNGSLCKRFCQQLFDWIPWLIQVVKDCFQVHPVIEPTGLWGLQCEIGTYEAIQEMKCTAVLREIAKLLKNLCEKNSINSDDFDHWCRTLSFERFLEKLPITHKEWICLATRIRYYYRFMASDELSQDRVHQQDLGNLLHCLRKYVSFCPTRLVQFSFSTENVLKESLCFEESDNIFTQKCVVSMEDNALDLKIKVEVCIRGATLSAEVDITLQQCEQQDDSHGECSTLTVQYHHQETHKGLLSISNECESLSQQHPVDVRVELEETDGNSNVLIKDGCPDQNVLDEMAREVTDEWKPLGRLLLSHDNDVNIIDEDEGRVVPKTTVMFERWKQQKGSDATYRRLHAALVDVRVGRKDIADRFCLVRSPARSTEL</sequence>
<evidence type="ECO:0000313" key="7">
    <source>
        <dbReference type="Proteomes" id="UP001152795"/>
    </source>
</evidence>
<keyword evidence="1" id="KW-0808">Transferase</keyword>
<dbReference type="GO" id="GO:0007165">
    <property type="term" value="P:signal transduction"/>
    <property type="evidence" value="ECO:0007669"/>
    <property type="project" value="InterPro"/>
</dbReference>
<dbReference type="Pfam" id="PF00531">
    <property type="entry name" value="Death"/>
    <property type="match status" value="1"/>
</dbReference>
<comment type="caution">
    <text evidence="6">The sequence shown here is derived from an EMBL/GenBank/DDBJ whole genome shotgun (WGS) entry which is preliminary data.</text>
</comment>
<dbReference type="CDD" id="cd01670">
    <property type="entry name" value="Death"/>
    <property type="match status" value="1"/>
</dbReference>
<dbReference type="InterPro" id="IPR011029">
    <property type="entry name" value="DEATH-like_dom_sf"/>
</dbReference>
<dbReference type="InterPro" id="IPR000488">
    <property type="entry name" value="Death_dom"/>
</dbReference>
<dbReference type="AlphaFoldDB" id="A0A7D9IIX2"/>
<dbReference type="PROSITE" id="PS50017">
    <property type="entry name" value="DEATH_DOMAIN"/>
    <property type="match status" value="1"/>
</dbReference>
<dbReference type="InterPro" id="IPR000719">
    <property type="entry name" value="Prot_kinase_dom"/>
</dbReference>
<dbReference type="InterPro" id="IPR000906">
    <property type="entry name" value="ZU5_dom"/>
</dbReference>
<dbReference type="PROSITE" id="PS50011">
    <property type="entry name" value="PROTEIN_KINASE_DOM"/>
    <property type="match status" value="1"/>
</dbReference>
<proteinExistence type="predicted"/>
<dbReference type="Proteomes" id="UP001152795">
    <property type="component" value="Unassembled WGS sequence"/>
</dbReference>
<dbReference type="PANTHER" id="PTHR48016:SF56">
    <property type="entry name" value="MAPKK KINASE"/>
    <property type="match status" value="1"/>
</dbReference>
<feature type="compositionally biased region" description="Acidic residues" evidence="5">
    <location>
        <begin position="221"/>
        <end position="233"/>
    </location>
</feature>
<evidence type="ECO:0000256" key="3">
    <source>
        <dbReference type="ARBA" id="ARBA00022777"/>
    </source>
</evidence>
<dbReference type="Pfam" id="PF00069">
    <property type="entry name" value="Pkinase"/>
    <property type="match status" value="1"/>
</dbReference>
<evidence type="ECO:0000256" key="1">
    <source>
        <dbReference type="ARBA" id="ARBA00022679"/>
    </source>
</evidence>
<dbReference type="SUPFAM" id="SSF56112">
    <property type="entry name" value="Protein kinase-like (PK-like)"/>
    <property type="match status" value="1"/>
</dbReference>
<feature type="compositionally biased region" description="Basic residues" evidence="5">
    <location>
        <begin position="268"/>
        <end position="281"/>
    </location>
</feature>
<protein>
    <submittedName>
        <fullName evidence="6">Mitogen-activated kinase kinase kinase 1-like</fullName>
    </submittedName>
</protein>